<dbReference type="InterPro" id="IPR055446">
    <property type="entry name" value="RecD2_N_OB"/>
</dbReference>
<gene>
    <name evidence="2" type="ORF">LCGC14_2820680</name>
</gene>
<sequence>MPAKPSEITGVFEYEIARFSNGDDAPATIIGRLEKDPKTGQQVTIKGPSEEGALDYDLSYRFYGRWVNHHKYGRQFVFSSFTLSSPYGERGTVKYLAKADGIGRRRAQQIWNLF</sequence>
<accession>A0A0F9B8B0</accession>
<comment type="caution">
    <text evidence="2">The sequence shown here is derived from an EMBL/GenBank/DDBJ whole genome shotgun (WGS) entry which is preliminary data.</text>
</comment>
<reference evidence="2" key="1">
    <citation type="journal article" date="2015" name="Nature">
        <title>Complex archaea that bridge the gap between prokaryotes and eukaryotes.</title>
        <authorList>
            <person name="Spang A."/>
            <person name="Saw J.H."/>
            <person name="Jorgensen S.L."/>
            <person name="Zaremba-Niedzwiedzka K."/>
            <person name="Martijn J."/>
            <person name="Lind A.E."/>
            <person name="van Eijk R."/>
            <person name="Schleper C."/>
            <person name="Guy L."/>
            <person name="Ettema T.J."/>
        </authorList>
    </citation>
    <scope>NUCLEOTIDE SEQUENCE</scope>
</reference>
<organism evidence="2">
    <name type="scientific">marine sediment metagenome</name>
    <dbReference type="NCBI Taxonomy" id="412755"/>
    <lineage>
        <taxon>unclassified sequences</taxon>
        <taxon>metagenomes</taxon>
        <taxon>ecological metagenomes</taxon>
    </lineage>
</organism>
<dbReference type="Pfam" id="PF23139">
    <property type="entry name" value="OB_YrrC"/>
    <property type="match status" value="1"/>
</dbReference>
<name>A0A0F9B8B0_9ZZZZ</name>
<protein>
    <recommendedName>
        <fullName evidence="1">ATP-dependent RecD2 DNA helicase OB-fold domain-containing protein</fullName>
    </recommendedName>
</protein>
<dbReference type="EMBL" id="LAZR01053450">
    <property type="protein sequence ID" value="KKK80721.1"/>
    <property type="molecule type" value="Genomic_DNA"/>
</dbReference>
<feature type="non-terminal residue" evidence="2">
    <location>
        <position position="114"/>
    </location>
</feature>
<feature type="domain" description="ATP-dependent RecD2 DNA helicase OB-fold" evidence="1">
    <location>
        <begin position="41"/>
        <end position="86"/>
    </location>
</feature>
<evidence type="ECO:0000313" key="2">
    <source>
        <dbReference type="EMBL" id="KKK80721.1"/>
    </source>
</evidence>
<proteinExistence type="predicted"/>
<dbReference type="AlphaFoldDB" id="A0A0F9B8B0"/>
<evidence type="ECO:0000259" key="1">
    <source>
        <dbReference type="Pfam" id="PF23139"/>
    </source>
</evidence>